<dbReference type="InterPro" id="IPR011009">
    <property type="entry name" value="Kinase-like_dom_sf"/>
</dbReference>
<protein>
    <submittedName>
        <fullName evidence="2">Phosphotransferase enzyme family protein</fullName>
    </submittedName>
</protein>
<comment type="caution">
    <text evidence="2">The sequence shown here is derived from an EMBL/GenBank/DDBJ whole genome shotgun (WGS) entry which is preliminary data.</text>
</comment>
<dbReference type="AlphaFoldDB" id="A0A163R4U8"/>
<dbReference type="GO" id="GO:0016740">
    <property type="term" value="F:transferase activity"/>
    <property type="evidence" value="ECO:0007669"/>
    <property type="project" value="UniProtKB-KW"/>
</dbReference>
<keyword evidence="2" id="KW-0808">Transferase</keyword>
<evidence type="ECO:0000313" key="3">
    <source>
        <dbReference type="Proteomes" id="UP000076447"/>
    </source>
</evidence>
<dbReference type="EMBL" id="LRIE01000076">
    <property type="protein sequence ID" value="KZM34861.1"/>
    <property type="molecule type" value="Genomic_DNA"/>
</dbReference>
<dbReference type="Proteomes" id="UP000076447">
    <property type="component" value="Unassembled WGS sequence"/>
</dbReference>
<dbReference type="Pfam" id="PF01636">
    <property type="entry name" value="APH"/>
    <property type="match status" value="1"/>
</dbReference>
<dbReference type="OrthoDB" id="5490445at2"/>
<dbReference type="InterPro" id="IPR002575">
    <property type="entry name" value="Aminoglycoside_PTrfase"/>
</dbReference>
<dbReference type="InterPro" id="IPR051678">
    <property type="entry name" value="AGP_Transferase"/>
</dbReference>
<dbReference type="PANTHER" id="PTHR21310:SF15">
    <property type="entry name" value="AMINOGLYCOSIDE PHOSPHOTRANSFERASE DOMAIN-CONTAINING PROTEIN"/>
    <property type="match status" value="1"/>
</dbReference>
<dbReference type="SUPFAM" id="SSF56112">
    <property type="entry name" value="Protein kinase-like (PK-like)"/>
    <property type="match status" value="1"/>
</dbReference>
<evidence type="ECO:0000313" key="2">
    <source>
        <dbReference type="EMBL" id="KZM34861.1"/>
    </source>
</evidence>
<dbReference type="PANTHER" id="PTHR21310">
    <property type="entry name" value="AMINOGLYCOSIDE PHOSPHOTRANSFERASE-RELATED-RELATED"/>
    <property type="match status" value="1"/>
</dbReference>
<evidence type="ECO:0000259" key="1">
    <source>
        <dbReference type="Pfam" id="PF01636"/>
    </source>
</evidence>
<dbReference type="RefSeq" id="WP_068708855.1">
    <property type="nucleotide sequence ID" value="NZ_LRIE01000076.1"/>
</dbReference>
<sequence length="328" mass="36634">MESVTKNRQSLETLRTMVERGFGPQQVPEGDGFATELTDGFFNALYRIRLADGKEVVLKIAPPAGVPVLTHEHDMMRNEIAAMDLVRRESFVPVPELFHVDLSREVCDADYFFMELVDATCFGIAADAGRLPPHVVEAGFEHLGSLNRDLNAIVGTHFGQLRGPGFGTWREAATTMFRTVLADGVRAAVDLGWDPDVVLKAFEDHADVLDDVIEPRLVEVDLWAKNSMMRDGRIVAIIDHERAMFGDPLMEAGLTGLDLPSFPDPAPFMRGFGLAALDDSQRTRRHLYTLWLAVTMLVETTYRQQSPQQYRWACEQLDIAMGLLGRTT</sequence>
<accession>A0A163R4U8</accession>
<dbReference type="Gene3D" id="3.30.200.20">
    <property type="entry name" value="Phosphorylase Kinase, domain 1"/>
    <property type="match status" value="1"/>
</dbReference>
<proteinExistence type="predicted"/>
<reference evidence="2 3" key="1">
    <citation type="submission" date="2016-01" db="EMBL/GenBank/DDBJ databases">
        <title>Genome sequence of Oerskovia enterophila VJag, an agar and cellulose degrading bacterium.</title>
        <authorList>
            <person name="Poehlein A."/>
            <person name="Jag V."/>
            <person name="Bengelsdorf F."/>
            <person name="Duerre P."/>
            <person name="Daniel R."/>
        </authorList>
    </citation>
    <scope>NUCLEOTIDE SEQUENCE [LARGE SCALE GENOMIC DNA]</scope>
    <source>
        <strain evidence="2 3">VJag</strain>
    </source>
</reference>
<dbReference type="PATRIC" id="fig|43678.3.peg.2551"/>
<dbReference type="Gene3D" id="3.90.1200.10">
    <property type="match status" value="1"/>
</dbReference>
<dbReference type="STRING" id="43678.OJAG_24410"/>
<organism evidence="2 3">
    <name type="scientific">Oerskovia enterophila</name>
    <dbReference type="NCBI Taxonomy" id="43678"/>
    <lineage>
        <taxon>Bacteria</taxon>
        <taxon>Bacillati</taxon>
        <taxon>Actinomycetota</taxon>
        <taxon>Actinomycetes</taxon>
        <taxon>Micrococcales</taxon>
        <taxon>Cellulomonadaceae</taxon>
        <taxon>Oerskovia</taxon>
    </lineage>
</organism>
<gene>
    <name evidence="2" type="ORF">OJAG_24410</name>
</gene>
<name>A0A163R4U8_9CELL</name>
<feature type="domain" description="Aminoglycoside phosphotransferase" evidence="1">
    <location>
        <begin position="35"/>
        <end position="277"/>
    </location>
</feature>